<dbReference type="AlphaFoldDB" id="X0ZMC4"/>
<organism evidence="1">
    <name type="scientific">marine sediment metagenome</name>
    <dbReference type="NCBI Taxonomy" id="412755"/>
    <lineage>
        <taxon>unclassified sequences</taxon>
        <taxon>metagenomes</taxon>
        <taxon>ecological metagenomes</taxon>
    </lineage>
</organism>
<dbReference type="EMBL" id="BART01003790">
    <property type="protein sequence ID" value="GAG61533.1"/>
    <property type="molecule type" value="Genomic_DNA"/>
</dbReference>
<comment type="caution">
    <text evidence="1">The sequence shown here is derived from an EMBL/GenBank/DDBJ whole genome shotgun (WGS) entry which is preliminary data.</text>
</comment>
<protein>
    <submittedName>
        <fullName evidence="1">Uncharacterized protein</fullName>
    </submittedName>
</protein>
<accession>X0ZMC4</accession>
<evidence type="ECO:0000313" key="1">
    <source>
        <dbReference type="EMBL" id="GAG61533.1"/>
    </source>
</evidence>
<reference evidence="1" key="1">
    <citation type="journal article" date="2014" name="Front. Microbiol.">
        <title>High frequency of phylogenetically diverse reductive dehalogenase-homologous genes in deep subseafloor sedimentary metagenomes.</title>
        <authorList>
            <person name="Kawai M."/>
            <person name="Futagami T."/>
            <person name="Toyoda A."/>
            <person name="Takaki Y."/>
            <person name="Nishi S."/>
            <person name="Hori S."/>
            <person name="Arai W."/>
            <person name="Tsubouchi T."/>
            <person name="Morono Y."/>
            <person name="Uchiyama I."/>
            <person name="Ito T."/>
            <person name="Fujiyama A."/>
            <person name="Inagaki F."/>
            <person name="Takami H."/>
        </authorList>
    </citation>
    <scope>NUCLEOTIDE SEQUENCE</scope>
    <source>
        <strain evidence="1">Expedition CK06-06</strain>
    </source>
</reference>
<name>X0ZMC4_9ZZZZ</name>
<sequence length="54" mass="6167">MDALGETIETSYTDFTGYFGYSVDGTPDSRDAWYTSKPDFNHLTHFDRPIAIRS</sequence>
<feature type="non-terminal residue" evidence="1">
    <location>
        <position position="54"/>
    </location>
</feature>
<gene>
    <name evidence="1" type="ORF">S01H4_10092</name>
</gene>
<proteinExistence type="predicted"/>